<dbReference type="AlphaFoldDB" id="A0A2K3JTG6"/>
<reference evidence="2 3" key="2">
    <citation type="journal article" date="2017" name="Front. Plant Sci.">
        <title>Gene Classification and Mining of Molecular Markers Useful in Red Clover (Trifolium pratense) Breeding.</title>
        <authorList>
            <person name="Istvanek J."/>
            <person name="Dluhosova J."/>
            <person name="Dluhos P."/>
            <person name="Patkova L."/>
            <person name="Nedelnik J."/>
            <person name="Repkova J."/>
        </authorList>
    </citation>
    <scope>NUCLEOTIDE SEQUENCE [LARGE SCALE GENOMIC DNA]</scope>
    <source>
        <strain evidence="3">cv. Tatra</strain>
        <tissue evidence="2">Young leaves</tissue>
    </source>
</reference>
<keyword evidence="2" id="KW-0378">Hydrolase</keyword>
<sequence>MKQTEFVRQKLPCYTLAGKAMQPGKQTQEQFIGVIRGSEGEWLIGFSKLIGRGDVYIAELRGLPEGLKLAKRMNFNKVEVHVDSIGIVNDITHKKNKILCGKALVDKICRMMELDWEVIVKHTYREANQLADALYIMHLQNCPLKFSSIAHHANVTQCLGAVGGNVWYLGVAKPSVVDSNEIKDDSGKTIVKS</sequence>
<dbReference type="InterPro" id="IPR036397">
    <property type="entry name" value="RNaseH_sf"/>
</dbReference>
<protein>
    <submittedName>
        <fullName evidence="2">Putative ureidoglycolate hydrolase</fullName>
    </submittedName>
</protein>
<evidence type="ECO:0000259" key="1">
    <source>
        <dbReference type="Pfam" id="PF13456"/>
    </source>
</evidence>
<dbReference type="GO" id="GO:0003676">
    <property type="term" value="F:nucleic acid binding"/>
    <property type="evidence" value="ECO:0007669"/>
    <property type="project" value="InterPro"/>
</dbReference>
<feature type="domain" description="RNase H type-1" evidence="1">
    <location>
        <begin position="28"/>
        <end position="134"/>
    </location>
</feature>
<dbReference type="CDD" id="cd06222">
    <property type="entry name" value="RNase_H_like"/>
    <property type="match status" value="1"/>
</dbReference>
<dbReference type="EMBL" id="ASHM01076373">
    <property type="protein sequence ID" value="PNX57339.1"/>
    <property type="molecule type" value="Genomic_DNA"/>
</dbReference>
<dbReference type="Gene3D" id="3.30.420.10">
    <property type="entry name" value="Ribonuclease H-like superfamily/Ribonuclease H"/>
    <property type="match status" value="1"/>
</dbReference>
<dbReference type="InterPro" id="IPR002156">
    <property type="entry name" value="RNaseH_domain"/>
</dbReference>
<dbReference type="Proteomes" id="UP000236291">
    <property type="component" value="Unassembled WGS sequence"/>
</dbReference>
<organism evidence="2 3">
    <name type="scientific">Trifolium pratense</name>
    <name type="common">Red clover</name>
    <dbReference type="NCBI Taxonomy" id="57577"/>
    <lineage>
        <taxon>Eukaryota</taxon>
        <taxon>Viridiplantae</taxon>
        <taxon>Streptophyta</taxon>
        <taxon>Embryophyta</taxon>
        <taxon>Tracheophyta</taxon>
        <taxon>Spermatophyta</taxon>
        <taxon>Magnoliopsida</taxon>
        <taxon>eudicotyledons</taxon>
        <taxon>Gunneridae</taxon>
        <taxon>Pentapetalae</taxon>
        <taxon>rosids</taxon>
        <taxon>fabids</taxon>
        <taxon>Fabales</taxon>
        <taxon>Fabaceae</taxon>
        <taxon>Papilionoideae</taxon>
        <taxon>50 kb inversion clade</taxon>
        <taxon>NPAAA clade</taxon>
        <taxon>Hologalegina</taxon>
        <taxon>IRL clade</taxon>
        <taxon>Trifolieae</taxon>
        <taxon>Trifolium</taxon>
    </lineage>
</organism>
<evidence type="ECO:0000313" key="3">
    <source>
        <dbReference type="Proteomes" id="UP000236291"/>
    </source>
</evidence>
<proteinExistence type="predicted"/>
<dbReference type="PANTHER" id="PTHR35721:SF1">
    <property type="entry name" value="UREIDOGLYCOLATE HYDROLASE"/>
    <property type="match status" value="1"/>
</dbReference>
<dbReference type="InterPro" id="IPR044730">
    <property type="entry name" value="RNase_H-like_dom_plant"/>
</dbReference>
<name>A0A2K3JTG6_TRIPR</name>
<reference evidence="2 3" key="1">
    <citation type="journal article" date="2014" name="Am. J. Bot.">
        <title>Genome assembly and annotation for red clover (Trifolium pratense; Fabaceae).</title>
        <authorList>
            <person name="Istvanek J."/>
            <person name="Jaros M."/>
            <person name="Krenek A."/>
            <person name="Repkova J."/>
        </authorList>
    </citation>
    <scope>NUCLEOTIDE SEQUENCE [LARGE SCALE GENOMIC DNA]</scope>
    <source>
        <strain evidence="3">cv. Tatra</strain>
        <tissue evidence="2">Young leaves</tissue>
    </source>
</reference>
<feature type="non-terminal residue" evidence="2">
    <location>
        <position position="193"/>
    </location>
</feature>
<dbReference type="InterPro" id="IPR012337">
    <property type="entry name" value="RNaseH-like_sf"/>
</dbReference>
<comment type="caution">
    <text evidence="2">The sequence shown here is derived from an EMBL/GenBank/DDBJ whole genome shotgun (WGS) entry which is preliminary data.</text>
</comment>
<gene>
    <name evidence="2" type="ORF">L195_g050350</name>
</gene>
<dbReference type="GO" id="GO:0004523">
    <property type="term" value="F:RNA-DNA hybrid ribonuclease activity"/>
    <property type="evidence" value="ECO:0007669"/>
    <property type="project" value="InterPro"/>
</dbReference>
<accession>A0A2K3JTG6</accession>
<evidence type="ECO:0000313" key="2">
    <source>
        <dbReference type="EMBL" id="PNX57339.1"/>
    </source>
</evidence>
<dbReference type="PANTHER" id="PTHR35721">
    <property type="entry name" value="UREIDOGLYCOLATE HYDROLASE"/>
    <property type="match status" value="1"/>
</dbReference>
<dbReference type="ExpressionAtlas" id="A0A2K3JTG6">
    <property type="expression patterns" value="baseline"/>
</dbReference>
<dbReference type="SUPFAM" id="SSF53098">
    <property type="entry name" value="Ribonuclease H-like"/>
    <property type="match status" value="1"/>
</dbReference>
<dbReference type="Pfam" id="PF13456">
    <property type="entry name" value="RVT_3"/>
    <property type="match status" value="1"/>
</dbReference>